<dbReference type="Pfam" id="PF17853">
    <property type="entry name" value="GGDEF_2"/>
    <property type="match status" value="1"/>
</dbReference>
<dbReference type="KEGG" id="asd:AS9A_2609"/>
<dbReference type="InterPro" id="IPR051448">
    <property type="entry name" value="CdaR-like_regulators"/>
</dbReference>
<dbReference type="PANTHER" id="PTHR33744">
    <property type="entry name" value="CARBOHYDRATE DIACID REGULATOR"/>
    <property type="match status" value="1"/>
</dbReference>
<protein>
    <submittedName>
        <fullName evidence="5">Uncharacterized protein</fullName>
    </submittedName>
</protein>
<proteinExistence type="inferred from homology"/>
<dbReference type="STRING" id="443218.AS9A_2609"/>
<evidence type="ECO:0000256" key="1">
    <source>
        <dbReference type="ARBA" id="ARBA00006754"/>
    </source>
</evidence>
<evidence type="ECO:0000259" key="2">
    <source>
        <dbReference type="Pfam" id="PF13556"/>
    </source>
</evidence>
<dbReference type="OrthoDB" id="3663486at2"/>
<accession>F6EGK3</accession>
<dbReference type="HOGENOM" id="CLU_051160_1_0_11"/>
<dbReference type="Gene3D" id="1.10.10.2840">
    <property type="entry name" value="PucR C-terminal helix-turn-helix domain"/>
    <property type="match status" value="1"/>
</dbReference>
<dbReference type="InterPro" id="IPR042070">
    <property type="entry name" value="PucR_C-HTH_sf"/>
</dbReference>
<evidence type="ECO:0000259" key="3">
    <source>
        <dbReference type="Pfam" id="PF14361"/>
    </source>
</evidence>
<dbReference type="AlphaFoldDB" id="F6EGK3"/>
<dbReference type="PANTHER" id="PTHR33744:SF1">
    <property type="entry name" value="DNA-BINDING TRANSCRIPTIONAL ACTIVATOR ADER"/>
    <property type="match status" value="1"/>
</dbReference>
<feature type="domain" description="PucR C-terminal helix-turn-helix" evidence="2">
    <location>
        <begin position="346"/>
        <end position="400"/>
    </location>
</feature>
<evidence type="ECO:0000259" key="4">
    <source>
        <dbReference type="Pfam" id="PF17853"/>
    </source>
</evidence>
<dbReference type="Pfam" id="PF13556">
    <property type="entry name" value="HTH_30"/>
    <property type="match status" value="1"/>
</dbReference>
<evidence type="ECO:0000313" key="6">
    <source>
        <dbReference type="Proteomes" id="UP000009235"/>
    </source>
</evidence>
<sequence>MAERDGEIDQWIARVTADAMQPTMLEYFTQRVNDEIMRRLPELADDDEFRRDLHASTVAQLRTFMATATTPSAEYQPPPEAVALARTVARRGMDVQILLKIYGTGRTTALTLLNEIVQEIPVDPELKLAAIVDLWGLAMRWLELSTDVLLSTYTTEREALMRGALARRAETVHSLLRGEKLPVDDASAQLDYPLRRYHTAVVLWTDQEEPGTDILPQLETAAQVVARALGASRALTVASGARGLWAWIATIELPDLDELALISAWPAHLGGAVGTPIRGVAGFVASHREAIAANRVATARSGSPRFTRYDEVQIPYLMGLDRDALRTFVQRELGELASDDDSAARLRETLLAYFVSGSSPARAARQLQVHKNTVRYRVEQAQAVLGDSLVRRRLEVELALTCVETYGIDALKRS</sequence>
<dbReference type="EMBL" id="CP002786">
    <property type="protein sequence ID" value="AEF41056.1"/>
    <property type="molecule type" value="Genomic_DNA"/>
</dbReference>
<organism evidence="5 6">
    <name type="scientific">Hoyosella subflava (strain DSM 45089 / JCM 17490 / NBRC 109087 / DQS3-9A1)</name>
    <name type="common">Amycolicicoccus subflavus</name>
    <dbReference type="NCBI Taxonomy" id="443218"/>
    <lineage>
        <taxon>Bacteria</taxon>
        <taxon>Bacillati</taxon>
        <taxon>Actinomycetota</taxon>
        <taxon>Actinomycetes</taxon>
        <taxon>Mycobacteriales</taxon>
        <taxon>Hoyosellaceae</taxon>
        <taxon>Hoyosella</taxon>
    </lineage>
</organism>
<feature type="domain" description="CdaR GGDEF-like" evidence="4">
    <location>
        <begin position="183"/>
        <end position="295"/>
    </location>
</feature>
<dbReference type="InterPro" id="IPR025736">
    <property type="entry name" value="PucR_C-HTH_dom"/>
</dbReference>
<dbReference type="InterPro" id="IPR025751">
    <property type="entry name" value="RsbRD_N_dom"/>
</dbReference>
<dbReference type="Pfam" id="PF14361">
    <property type="entry name" value="RsbRD_N"/>
    <property type="match status" value="1"/>
</dbReference>
<comment type="similarity">
    <text evidence="1">Belongs to the CdaR family.</text>
</comment>
<name>F6EGK3_HOYSD</name>
<dbReference type="RefSeq" id="WP_013807405.1">
    <property type="nucleotide sequence ID" value="NC_015564.1"/>
</dbReference>
<dbReference type="eggNOG" id="COG2508">
    <property type="taxonomic scope" value="Bacteria"/>
</dbReference>
<feature type="domain" description="RsbT co-antagonist protein RsbRD N-terminal" evidence="3">
    <location>
        <begin position="29"/>
        <end position="168"/>
    </location>
</feature>
<evidence type="ECO:0000313" key="5">
    <source>
        <dbReference type="EMBL" id="AEF41056.1"/>
    </source>
</evidence>
<keyword evidence="6" id="KW-1185">Reference proteome</keyword>
<reference evidence="5 6" key="1">
    <citation type="journal article" date="2011" name="J. Bacteriol.">
        <title>Complete genome sequence of Amycolicicoccus subflavus DQS3-9A1T, an actinomycete isolated from crude oil-polluted soil.</title>
        <authorList>
            <person name="Cai M."/>
            <person name="Chen W.M."/>
            <person name="Nie Y."/>
            <person name="Chi C.Q."/>
            <person name="Wang Y.N."/>
            <person name="Tang Y.Q."/>
            <person name="Li G.Y."/>
            <person name="Wu X.L."/>
        </authorList>
    </citation>
    <scope>NUCLEOTIDE SEQUENCE [LARGE SCALE GENOMIC DNA]</scope>
    <source>
        <strain evidence="6">DSM 45089 / DQS3-9A1</strain>
    </source>
</reference>
<dbReference type="Proteomes" id="UP000009235">
    <property type="component" value="Chromosome"/>
</dbReference>
<dbReference type="InterPro" id="IPR041522">
    <property type="entry name" value="CdaR_GGDEF"/>
</dbReference>
<gene>
    <name evidence="5" type="ordered locus">AS9A_2609</name>
</gene>